<name>A0A5C3R0V0_9AGAR</name>
<reference evidence="2 3" key="1">
    <citation type="journal article" date="2019" name="Nat. Ecol. Evol.">
        <title>Megaphylogeny resolves global patterns of mushroom evolution.</title>
        <authorList>
            <person name="Varga T."/>
            <person name="Krizsan K."/>
            <person name="Foldi C."/>
            <person name="Dima B."/>
            <person name="Sanchez-Garcia M."/>
            <person name="Sanchez-Ramirez S."/>
            <person name="Szollosi G.J."/>
            <person name="Szarkandi J.G."/>
            <person name="Papp V."/>
            <person name="Albert L."/>
            <person name="Andreopoulos W."/>
            <person name="Angelini C."/>
            <person name="Antonin V."/>
            <person name="Barry K.W."/>
            <person name="Bougher N.L."/>
            <person name="Buchanan P."/>
            <person name="Buyck B."/>
            <person name="Bense V."/>
            <person name="Catcheside P."/>
            <person name="Chovatia M."/>
            <person name="Cooper J."/>
            <person name="Damon W."/>
            <person name="Desjardin D."/>
            <person name="Finy P."/>
            <person name="Geml J."/>
            <person name="Haridas S."/>
            <person name="Hughes K."/>
            <person name="Justo A."/>
            <person name="Karasinski D."/>
            <person name="Kautmanova I."/>
            <person name="Kiss B."/>
            <person name="Kocsube S."/>
            <person name="Kotiranta H."/>
            <person name="LaButti K.M."/>
            <person name="Lechner B.E."/>
            <person name="Liimatainen K."/>
            <person name="Lipzen A."/>
            <person name="Lukacs Z."/>
            <person name="Mihaltcheva S."/>
            <person name="Morgado L.N."/>
            <person name="Niskanen T."/>
            <person name="Noordeloos M.E."/>
            <person name="Ohm R.A."/>
            <person name="Ortiz-Santana B."/>
            <person name="Ovrebo C."/>
            <person name="Racz N."/>
            <person name="Riley R."/>
            <person name="Savchenko A."/>
            <person name="Shiryaev A."/>
            <person name="Soop K."/>
            <person name="Spirin V."/>
            <person name="Szebenyi C."/>
            <person name="Tomsovsky M."/>
            <person name="Tulloss R.E."/>
            <person name="Uehling J."/>
            <person name="Grigoriev I.V."/>
            <person name="Vagvolgyi C."/>
            <person name="Papp T."/>
            <person name="Martin F.M."/>
            <person name="Miettinen O."/>
            <person name="Hibbett D.S."/>
            <person name="Nagy L.G."/>
        </authorList>
    </citation>
    <scope>NUCLEOTIDE SEQUENCE [LARGE SCALE GENOMIC DNA]</scope>
    <source>
        <strain evidence="2 3">CBS 309.79</strain>
    </source>
</reference>
<evidence type="ECO:0000313" key="2">
    <source>
        <dbReference type="EMBL" id="TFL07835.1"/>
    </source>
</evidence>
<proteinExistence type="predicted"/>
<evidence type="ECO:0000256" key="1">
    <source>
        <dbReference type="SAM" id="MobiDB-lite"/>
    </source>
</evidence>
<dbReference type="Proteomes" id="UP000305067">
    <property type="component" value="Unassembled WGS sequence"/>
</dbReference>
<dbReference type="EMBL" id="ML178814">
    <property type="protein sequence ID" value="TFL07835.1"/>
    <property type="molecule type" value="Genomic_DNA"/>
</dbReference>
<evidence type="ECO:0000313" key="3">
    <source>
        <dbReference type="Proteomes" id="UP000305067"/>
    </source>
</evidence>
<gene>
    <name evidence="2" type="ORF">BDV98DRAFT_558544</name>
</gene>
<organism evidence="2 3">
    <name type="scientific">Pterulicium gracile</name>
    <dbReference type="NCBI Taxonomy" id="1884261"/>
    <lineage>
        <taxon>Eukaryota</taxon>
        <taxon>Fungi</taxon>
        <taxon>Dikarya</taxon>
        <taxon>Basidiomycota</taxon>
        <taxon>Agaricomycotina</taxon>
        <taxon>Agaricomycetes</taxon>
        <taxon>Agaricomycetidae</taxon>
        <taxon>Agaricales</taxon>
        <taxon>Pleurotineae</taxon>
        <taxon>Pterulaceae</taxon>
        <taxon>Pterulicium</taxon>
    </lineage>
</organism>
<accession>A0A5C3R0V0</accession>
<feature type="compositionally biased region" description="Basic residues" evidence="1">
    <location>
        <begin position="45"/>
        <end position="61"/>
    </location>
</feature>
<protein>
    <submittedName>
        <fullName evidence="2">Uncharacterized protein</fullName>
    </submittedName>
</protein>
<sequence length="80" mass="8849">MMLLRMRGEGNEDVSIARGAGAREIPRKCRLGLPGVSPRADSAERRHRQSRNRLAGRRVPRARNANRLGGVYKLSAGTLK</sequence>
<dbReference type="AlphaFoldDB" id="A0A5C3R0V0"/>
<keyword evidence="3" id="KW-1185">Reference proteome</keyword>
<feature type="region of interest" description="Disordered" evidence="1">
    <location>
        <begin position="30"/>
        <end position="67"/>
    </location>
</feature>